<dbReference type="PANTHER" id="PTHR21090:SF27">
    <property type="entry name" value="QUINATE REPRESSOR PROTEIN"/>
    <property type="match status" value="1"/>
</dbReference>
<dbReference type="GO" id="GO:0009423">
    <property type="term" value="P:chorismate biosynthetic process"/>
    <property type="evidence" value="ECO:0007669"/>
    <property type="project" value="TreeGrafter"/>
</dbReference>
<dbReference type="Gene3D" id="3.20.20.70">
    <property type="entry name" value="Aldolase class I"/>
    <property type="match status" value="1"/>
</dbReference>
<evidence type="ECO:0000256" key="5">
    <source>
        <dbReference type="ARBA" id="ARBA00023015"/>
    </source>
</evidence>
<comment type="caution">
    <text evidence="11">The sequence shown here is derived from an EMBL/GenBank/DDBJ whole genome shotgun (WGS) entry which is preliminary data.</text>
</comment>
<evidence type="ECO:0000259" key="10">
    <source>
        <dbReference type="Pfam" id="PF18317"/>
    </source>
</evidence>
<feature type="domain" description="Shikimate dehydrogenase substrate binding N-terminal" evidence="9">
    <location>
        <begin position="564"/>
        <end position="644"/>
    </location>
</feature>
<evidence type="ECO:0000259" key="8">
    <source>
        <dbReference type="Pfam" id="PF01488"/>
    </source>
</evidence>
<dbReference type="FunFam" id="3.40.50.720:FF:000386">
    <property type="entry name" value="Quinate repressor protein"/>
    <property type="match status" value="1"/>
</dbReference>
<evidence type="ECO:0000256" key="6">
    <source>
        <dbReference type="ARBA" id="ARBA00023163"/>
    </source>
</evidence>
<proteinExistence type="inferred from homology"/>
<evidence type="ECO:0000256" key="4">
    <source>
        <dbReference type="ARBA" id="ARBA00022911"/>
    </source>
</evidence>
<feature type="compositionally biased region" description="Polar residues" evidence="7">
    <location>
        <begin position="46"/>
        <end position="62"/>
    </location>
</feature>
<dbReference type="InterPro" id="IPR013785">
    <property type="entry name" value="Aldolase_TIM"/>
</dbReference>
<dbReference type="InterPro" id="IPR027417">
    <property type="entry name" value="P-loop_NTPase"/>
</dbReference>
<dbReference type="PANTHER" id="PTHR21090">
    <property type="entry name" value="AROM/DEHYDROQUINATE SYNTHASE"/>
    <property type="match status" value="1"/>
</dbReference>
<feature type="region of interest" description="Disordered" evidence="7">
    <location>
        <begin position="17"/>
        <end position="79"/>
    </location>
</feature>
<evidence type="ECO:0000256" key="3">
    <source>
        <dbReference type="ARBA" id="ARBA00022491"/>
    </source>
</evidence>
<dbReference type="GO" id="GO:0004764">
    <property type="term" value="F:shikimate 3-dehydrogenase (NADP+) activity"/>
    <property type="evidence" value="ECO:0007669"/>
    <property type="project" value="InterPro"/>
</dbReference>
<dbReference type="SUPFAM" id="SSF52540">
    <property type="entry name" value="P-loop containing nucleoside triphosphate hydrolases"/>
    <property type="match status" value="1"/>
</dbReference>
<keyword evidence="5" id="KW-0805">Transcription regulation</keyword>
<organism evidence="11 12">
    <name type="scientific">Dichotomopilus funicola</name>
    <dbReference type="NCBI Taxonomy" id="1934379"/>
    <lineage>
        <taxon>Eukaryota</taxon>
        <taxon>Fungi</taxon>
        <taxon>Dikarya</taxon>
        <taxon>Ascomycota</taxon>
        <taxon>Pezizomycotina</taxon>
        <taxon>Sordariomycetes</taxon>
        <taxon>Sordariomycetidae</taxon>
        <taxon>Sordariales</taxon>
        <taxon>Chaetomiaceae</taxon>
        <taxon>Dichotomopilus</taxon>
    </lineage>
</organism>
<dbReference type="InterPro" id="IPR013708">
    <property type="entry name" value="Shikimate_DH-bd_N"/>
</dbReference>
<dbReference type="FunFam" id="3.40.50.10860:FF:000019">
    <property type="entry name" value="Quinate pathway repressor protein QutR"/>
    <property type="match status" value="1"/>
</dbReference>
<dbReference type="CDD" id="cd00502">
    <property type="entry name" value="DHQase_I"/>
    <property type="match status" value="1"/>
</dbReference>
<keyword evidence="6" id="KW-0804">Transcription</keyword>
<evidence type="ECO:0000256" key="7">
    <source>
        <dbReference type="SAM" id="MobiDB-lite"/>
    </source>
</evidence>
<dbReference type="RefSeq" id="XP_062636224.1">
    <property type="nucleotide sequence ID" value="XM_062781006.1"/>
</dbReference>
<keyword evidence="4" id="KW-0672">Quinate metabolism</keyword>
<dbReference type="GO" id="GO:0003855">
    <property type="term" value="F:3-dehydroquinate dehydratase activity"/>
    <property type="evidence" value="ECO:0007669"/>
    <property type="project" value="InterPro"/>
</dbReference>
<dbReference type="Pfam" id="PF08501">
    <property type="entry name" value="Shikimate_dh_N"/>
    <property type="match status" value="1"/>
</dbReference>
<dbReference type="Pfam" id="PF01202">
    <property type="entry name" value="SKI"/>
    <property type="match status" value="1"/>
</dbReference>
<sequence length="909" mass="99265">MPSPTVAGVKRSYARMALAQDGQPQGSTPPSDRRASPGLFPVKDINSASSSTTRAPPLSSTGPAVARHSPAYRSPPRKLSGSVAVTYDVETSIIIAGIRGAGKTTLAVIASSAMDRNVVDLEMVFREVTGSSSPAYKKLHGSAACQAREVDVLHDVLERHRKHAIIVCSWIEKEIQSALEQLQTTVPIIYILRDPKAIQTHLGIESIQKTRNILGATSTFFRNCTRYEFFNVSEDSSLPDEFATSRLSSTTADPDRPTAPYLTLKRAERHFLKFLSLVLPSGSIPFIESAFPLSSIPIETRHFTYAISVPLSSFIRGDLDIQDLETGADAIEIVIDDLVTDHTDYVCSSGISAHRAGEISRVVAQFRRDAIIPLFLHVAFPEAALSDEYWQSVYMSYVQHGLRLAPEYISLDLRLGTSLLNDIIDCKGSCKVVGNIQLGDPDPPAWDDAFWVSYYEKAQSGGCDLVRFTRNAVTATENLDVRLVHRNVESAPGPKLPLIAFNTGILGRTSACFNRILTSVMPEGLRNKPWGLSPSASLYPSLTAREATQALYSAFYYRPLRLYVFGANVSYSLSPAMHNAALKACGIPHQYEPHSTSTIASLKELLNDPCFAGASVGLPFKVEIISLTHSLSRHARAIGAVNTLIPVRDINADGSIPNDALLSNGRNIAGPVKALYGENTDWIGIRACIRRGLSPANAVRPSSCGLVVGAGGMARAAVYAMLQLGVKDILIFNRTSANAAKLVSHFETLLTRNGLPLFSTSPAAKEAMVTRFHIIRSRDDPWPEGYKRPTMIVSCIPTHGIGGNRSPDFTVPPQWLESPTGGVVLELEYKTLNSPLMEQVRKEAHRGWVAMDGLDLLPEQGFAQFELFTGRRAPRRLMRREVFKAYPDAGSLNLARLEPRLNSISTEES</sequence>
<keyword evidence="3" id="KW-0678">Repressor</keyword>
<keyword evidence="12" id="KW-1185">Reference proteome</keyword>
<dbReference type="AlphaFoldDB" id="A0AAN6ZM15"/>
<dbReference type="GeneID" id="87817619"/>
<dbReference type="InterPro" id="IPR036291">
    <property type="entry name" value="NAD(P)-bd_dom_sf"/>
</dbReference>
<dbReference type="Gene3D" id="3.40.50.10860">
    <property type="entry name" value="Leucine Dehydrogenase, chain A, domain 1"/>
    <property type="match status" value="1"/>
</dbReference>
<dbReference type="Proteomes" id="UP001302676">
    <property type="component" value="Unassembled WGS sequence"/>
</dbReference>
<evidence type="ECO:0000256" key="1">
    <source>
        <dbReference type="ARBA" id="ARBA00006477"/>
    </source>
</evidence>
<dbReference type="InterPro" id="IPR006151">
    <property type="entry name" value="Shikm_DH/Glu-tRNA_Rdtase"/>
</dbReference>
<protein>
    <submittedName>
        <fullName evidence="11">Type I 3-dehydroquinase-domain-containing protein</fullName>
    </submittedName>
</protein>
<accession>A0AAN6ZM15</accession>
<reference evidence="11" key="2">
    <citation type="submission" date="2023-05" db="EMBL/GenBank/DDBJ databases">
        <authorList>
            <consortium name="Lawrence Berkeley National Laboratory"/>
            <person name="Steindorff A."/>
            <person name="Hensen N."/>
            <person name="Bonometti L."/>
            <person name="Westerberg I."/>
            <person name="Brannstrom I.O."/>
            <person name="Guillou S."/>
            <person name="Cros-Aarteil S."/>
            <person name="Calhoun S."/>
            <person name="Haridas S."/>
            <person name="Kuo A."/>
            <person name="Mondo S."/>
            <person name="Pangilinan J."/>
            <person name="Riley R."/>
            <person name="Labutti K."/>
            <person name="Andreopoulos B."/>
            <person name="Lipzen A."/>
            <person name="Chen C."/>
            <person name="Yanf M."/>
            <person name="Daum C."/>
            <person name="Ng V."/>
            <person name="Clum A."/>
            <person name="Ohm R."/>
            <person name="Martin F."/>
            <person name="Silar P."/>
            <person name="Natvig D."/>
            <person name="Lalanne C."/>
            <person name="Gautier V."/>
            <person name="Ament-Velasquez S.L."/>
            <person name="Kruys A."/>
            <person name="Hutchinson M.I."/>
            <person name="Powell A.J."/>
            <person name="Barry K."/>
            <person name="Miller A.N."/>
            <person name="Grigoriev I.V."/>
            <person name="Debuchy R."/>
            <person name="Gladieux P."/>
            <person name="Thoren M.H."/>
            <person name="Johannesson H."/>
        </authorList>
    </citation>
    <scope>NUCLEOTIDE SEQUENCE</scope>
    <source>
        <strain evidence="11">CBS 141.50</strain>
    </source>
</reference>
<feature type="domain" description="Quinate/shikimate 5-dehydrogenase/glutamyl-tRNA reductase" evidence="8">
    <location>
        <begin position="706"/>
        <end position="748"/>
    </location>
</feature>
<comment type="similarity">
    <text evidence="1">In the 2nd section; belongs to the type-I 3-dehydroquinase family.</text>
</comment>
<dbReference type="Pfam" id="PF18317">
    <property type="entry name" value="SDH_C"/>
    <property type="match status" value="1"/>
</dbReference>
<evidence type="ECO:0000313" key="11">
    <source>
        <dbReference type="EMBL" id="KAK4142853.1"/>
    </source>
</evidence>
<evidence type="ECO:0000256" key="2">
    <source>
        <dbReference type="ARBA" id="ARBA00009349"/>
    </source>
</evidence>
<dbReference type="Gene3D" id="3.40.50.300">
    <property type="entry name" value="P-loop containing nucleotide triphosphate hydrolases"/>
    <property type="match status" value="1"/>
</dbReference>
<dbReference type="InterPro" id="IPR001381">
    <property type="entry name" value="DHquinase_I"/>
</dbReference>
<evidence type="ECO:0000313" key="12">
    <source>
        <dbReference type="Proteomes" id="UP001302676"/>
    </source>
</evidence>
<comment type="similarity">
    <text evidence="2">In the N-terminal section; belongs to the shikimate kinase family.</text>
</comment>
<feature type="domain" description="SDH C-terminal" evidence="10">
    <location>
        <begin position="853"/>
        <end position="882"/>
    </location>
</feature>
<dbReference type="SUPFAM" id="SSF53223">
    <property type="entry name" value="Aminoacid dehydrogenase-like, N-terminal domain"/>
    <property type="match status" value="1"/>
</dbReference>
<gene>
    <name evidence="11" type="ORF">C8A04DRAFT_29433</name>
</gene>
<dbReference type="SUPFAM" id="SSF51735">
    <property type="entry name" value="NAD(P)-binding Rossmann-fold domains"/>
    <property type="match status" value="1"/>
</dbReference>
<dbReference type="InterPro" id="IPR041121">
    <property type="entry name" value="SDH_C"/>
</dbReference>
<dbReference type="InterPro" id="IPR031322">
    <property type="entry name" value="Shikimate/glucono_kinase"/>
</dbReference>
<dbReference type="Gene3D" id="3.40.50.720">
    <property type="entry name" value="NAD(P)-binding Rossmann-like Domain"/>
    <property type="match status" value="1"/>
</dbReference>
<dbReference type="Pfam" id="PF01487">
    <property type="entry name" value="DHquinase_I"/>
    <property type="match status" value="1"/>
</dbReference>
<dbReference type="Pfam" id="PF01488">
    <property type="entry name" value="Shikimate_DH"/>
    <property type="match status" value="1"/>
</dbReference>
<name>A0AAN6ZM15_9PEZI</name>
<dbReference type="InterPro" id="IPR046346">
    <property type="entry name" value="Aminoacid_DH-like_N_sf"/>
</dbReference>
<reference evidence="11" key="1">
    <citation type="journal article" date="2023" name="Mol. Phylogenet. Evol.">
        <title>Genome-scale phylogeny and comparative genomics of the fungal order Sordariales.</title>
        <authorList>
            <person name="Hensen N."/>
            <person name="Bonometti L."/>
            <person name="Westerberg I."/>
            <person name="Brannstrom I.O."/>
            <person name="Guillou S."/>
            <person name="Cros-Aarteil S."/>
            <person name="Calhoun S."/>
            <person name="Haridas S."/>
            <person name="Kuo A."/>
            <person name="Mondo S."/>
            <person name="Pangilinan J."/>
            <person name="Riley R."/>
            <person name="LaButti K."/>
            <person name="Andreopoulos B."/>
            <person name="Lipzen A."/>
            <person name="Chen C."/>
            <person name="Yan M."/>
            <person name="Daum C."/>
            <person name="Ng V."/>
            <person name="Clum A."/>
            <person name="Steindorff A."/>
            <person name="Ohm R.A."/>
            <person name="Martin F."/>
            <person name="Silar P."/>
            <person name="Natvig D.O."/>
            <person name="Lalanne C."/>
            <person name="Gautier V."/>
            <person name="Ament-Velasquez S.L."/>
            <person name="Kruys A."/>
            <person name="Hutchinson M.I."/>
            <person name="Powell A.J."/>
            <person name="Barry K."/>
            <person name="Miller A.N."/>
            <person name="Grigoriev I.V."/>
            <person name="Debuchy R."/>
            <person name="Gladieux P."/>
            <person name="Hiltunen Thoren M."/>
            <person name="Johannesson H."/>
        </authorList>
    </citation>
    <scope>NUCLEOTIDE SEQUENCE</scope>
    <source>
        <strain evidence="11">CBS 141.50</strain>
    </source>
</reference>
<evidence type="ECO:0000259" key="9">
    <source>
        <dbReference type="Pfam" id="PF08501"/>
    </source>
</evidence>
<dbReference type="CDD" id="cd01065">
    <property type="entry name" value="NAD_bind_Shikimate_DH"/>
    <property type="match status" value="1"/>
</dbReference>
<dbReference type="EMBL" id="MU853592">
    <property type="protein sequence ID" value="KAK4142853.1"/>
    <property type="molecule type" value="Genomic_DNA"/>
</dbReference>
<dbReference type="GO" id="GO:0003866">
    <property type="term" value="F:3-phosphoshikimate 1-carboxyvinyltransferase activity"/>
    <property type="evidence" value="ECO:0007669"/>
    <property type="project" value="TreeGrafter"/>
</dbReference>